<name>A0A314YSN8_PRUYE</name>
<organism evidence="2 3">
    <name type="scientific">Prunus yedoensis var. nudiflora</name>
    <dbReference type="NCBI Taxonomy" id="2094558"/>
    <lineage>
        <taxon>Eukaryota</taxon>
        <taxon>Viridiplantae</taxon>
        <taxon>Streptophyta</taxon>
        <taxon>Embryophyta</taxon>
        <taxon>Tracheophyta</taxon>
        <taxon>Spermatophyta</taxon>
        <taxon>Magnoliopsida</taxon>
        <taxon>eudicotyledons</taxon>
        <taxon>Gunneridae</taxon>
        <taxon>Pentapetalae</taxon>
        <taxon>rosids</taxon>
        <taxon>fabids</taxon>
        <taxon>Rosales</taxon>
        <taxon>Rosaceae</taxon>
        <taxon>Amygdaloideae</taxon>
        <taxon>Amygdaleae</taxon>
        <taxon>Prunus</taxon>
    </lineage>
</organism>
<keyword evidence="3" id="KW-1185">Reference proteome</keyword>
<dbReference type="OrthoDB" id="1709031at2759"/>
<feature type="domain" description="DUF7792" evidence="1">
    <location>
        <begin position="1"/>
        <end position="33"/>
    </location>
</feature>
<comment type="caution">
    <text evidence="2">The sequence shown here is derived from an EMBL/GenBank/DDBJ whole genome shotgun (WGS) entry which is preliminary data.</text>
</comment>
<reference evidence="2 3" key="1">
    <citation type="submission" date="2018-02" db="EMBL/GenBank/DDBJ databases">
        <title>Draft genome of wild Prunus yedoensis var. nudiflora.</title>
        <authorList>
            <person name="Baek S."/>
            <person name="Kim J.-H."/>
            <person name="Choi K."/>
            <person name="Kim G.-B."/>
            <person name="Cho A."/>
            <person name="Jang H."/>
            <person name="Shin C.-H."/>
            <person name="Yu H.-J."/>
            <person name="Mun J.-H."/>
        </authorList>
    </citation>
    <scope>NUCLEOTIDE SEQUENCE [LARGE SCALE GENOMIC DNA]</scope>
    <source>
        <strain evidence="3">cv. Jeju island</strain>
        <tissue evidence="2">Leaf</tissue>
    </source>
</reference>
<dbReference type="STRING" id="2094558.A0A314YSN8"/>
<dbReference type="InterPro" id="IPR056694">
    <property type="entry name" value="DUF7792"/>
</dbReference>
<dbReference type="EMBL" id="PJQY01000614">
    <property type="protein sequence ID" value="PQQ09500.1"/>
    <property type="molecule type" value="Genomic_DNA"/>
</dbReference>
<protein>
    <recommendedName>
        <fullName evidence="1">DUF7792 domain-containing protein</fullName>
    </recommendedName>
</protein>
<dbReference type="PANTHER" id="PTHR46168">
    <property type="entry name" value="ARMADILLO REPEAT ONLY 4"/>
    <property type="match status" value="1"/>
</dbReference>
<dbReference type="Proteomes" id="UP000250321">
    <property type="component" value="Unassembled WGS sequence"/>
</dbReference>
<dbReference type="AlphaFoldDB" id="A0A314YSN8"/>
<dbReference type="PANTHER" id="PTHR46168:SF8">
    <property type="entry name" value="ARMADILLO REPEAT ONLY 1"/>
    <property type="match status" value="1"/>
</dbReference>
<evidence type="ECO:0000313" key="2">
    <source>
        <dbReference type="EMBL" id="PQQ09500.1"/>
    </source>
</evidence>
<proteinExistence type="predicted"/>
<evidence type="ECO:0000259" key="1">
    <source>
        <dbReference type="Pfam" id="PF25055"/>
    </source>
</evidence>
<evidence type="ECO:0000313" key="3">
    <source>
        <dbReference type="Proteomes" id="UP000250321"/>
    </source>
</evidence>
<sequence length="97" mass="10959">MKRIFIIIPAAEFRMISHLLYKSIGEVSWLLLVLPRIAANEPMLCLIWEQIANPTLCLQRSLADAATSLVSLVKDNERCNKLIIEEGVPLMLKIANE</sequence>
<accession>A0A314YSN8</accession>
<gene>
    <name evidence="2" type="ORF">Pyn_31622</name>
</gene>
<dbReference type="Pfam" id="PF25055">
    <property type="entry name" value="DUF7792"/>
    <property type="match status" value="1"/>
</dbReference>